<keyword evidence="1" id="KW-0472">Membrane</keyword>
<keyword evidence="1" id="KW-1133">Transmembrane helix</keyword>
<dbReference type="EMBL" id="GEDG01025006">
    <property type="protein sequence ID" value="JAP15553.1"/>
    <property type="molecule type" value="Transcribed_RNA"/>
</dbReference>
<feature type="transmembrane region" description="Helical" evidence="1">
    <location>
        <begin position="40"/>
        <end position="60"/>
    </location>
</feature>
<accession>A0A0V0H573</accession>
<evidence type="ECO:0000256" key="1">
    <source>
        <dbReference type="SAM" id="Phobius"/>
    </source>
</evidence>
<dbReference type="AlphaFoldDB" id="A0A0V0H573"/>
<keyword evidence="1" id="KW-0812">Transmembrane</keyword>
<organism evidence="2">
    <name type="scientific">Solanum chacoense</name>
    <name type="common">Chaco potato</name>
    <dbReference type="NCBI Taxonomy" id="4108"/>
    <lineage>
        <taxon>Eukaryota</taxon>
        <taxon>Viridiplantae</taxon>
        <taxon>Streptophyta</taxon>
        <taxon>Embryophyta</taxon>
        <taxon>Tracheophyta</taxon>
        <taxon>Spermatophyta</taxon>
        <taxon>Magnoliopsida</taxon>
        <taxon>eudicotyledons</taxon>
        <taxon>Gunneridae</taxon>
        <taxon>Pentapetalae</taxon>
        <taxon>asterids</taxon>
        <taxon>lamiids</taxon>
        <taxon>Solanales</taxon>
        <taxon>Solanaceae</taxon>
        <taxon>Solanoideae</taxon>
        <taxon>Solaneae</taxon>
        <taxon>Solanum</taxon>
    </lineage>
</organism>
<proteinExistence type="predicted"/>
<reference evidence="2" key="1">
    <citation type="submission" date="2015-12" db="EMBL/GenBank/DDBJ databases">
        <title>Gene expression during late stages of embryo sac development: a critical building block for successful pollen-pistil interactions.</title>
        <authorList>
            <person name="Liu Y."/>
            <person name="Joly V."/>
            <person name="Sabar M."/>
            <person name="Matton D.P."/>
        </authorList>
    </citation>
    <scope>NUCLEOTIDE SEQUENCE</scope>
</reference>
<protein>
    <submittedName>
        <fullName evidence="2">Putative ovule protein</fullName>
    </submittedName>
</protein>
<evidence type="ECO:0000313" key="2">
    <source>
        <dbReference type="EMBL" id="JAP15553.1"/>
    </source>
</evidence>
<sequence length="70" mass="7886">MVFLLFEPRVYPKQPLYLTSHKGRGKICYILPSSDSTCGITLGMLLSMVFLNVGPVAVCSRRETRCFGMR</sequence>
<name>A0A0V0H573_SOLCH</name>